<feature type="region of interest" description="Disordered" evidence="2">
    <location>
        <begin position="88"/>
        <end position="124"/>
    </location>
</feature>
<dbReference type="Gene3D" id="3.30.505.50">
    <property type="entry name" value="Sigma 54 modulation/S30EA ribosomal protein, C-terminal domain"/>
    <property type="match status" value="1"/>
</dbReference>
<dbReference type="InterPro" id="IPR003489">
    <property type="entry name" value="RHF/RaiA"/>
</dbReference>
<keyword evidence="1" id="KW-0810">Translation regulation</keyword>
<dbReference type="Proteomes" id="UP000748308">
    <property type="component" value="Unassembled WGS sequence"/>
</dbReference>
<dbReference type="GO" id="GO:0022627">
    <property type="term" value="C:cytosolic small ribosomal subunit"/>
    <property type="evidence" value="ECO:0007669"/>
    <property type="project" value="TreeGrafter"/>
</dbReference>
<dbReference type="InterPro" id="IPR036567">
    <property type="entry name" value="RHF-like"/>
</dbReference>
<protein>
    <submittedName>
        <fullName evidence="4">Ribosome-associated translation inhibitor RaiA</fullName>
    </submittedName>
</protein>
<evidence type="ECO:0000256" key="1">
    <source>
        <dbReference type="ARBA" id="ARBA00022845"/>
    </source>
</evidence>
<dbReference type="InterPro" id="IPR038416">
    <property type="entry name" value="Ribosom_S30AE_C_sf"/>
</dbReference>
<evidence type="ECO:0000313" key="5">
    <source>
        <dbReference type="Proteomes" id="UP000748308"/>
    </source>
</evidence>
<evidence type="ECO:0000259" key="3">
    <source>
        <dbReference type="Pfam" id="PF16321"/>
    </source>
</evidence>
<feature type="compositionally biased region" description="Low complexity" evidence="2">
    <location>
        <begin position="100"/>
        <end position="112"/>
    </location>
</feature>
<feature type="compositionally biased region" description="Acidic residues" evidence="2">
    <location>
        <begin position="113"/>
        <end position="124"/>
    </location>
</feature>
<dbReference type="EMBL" id="VGIY01000424">
    <property type="protein sequence ID" value="MBM3318633.1"/>
    <property type="molecule type" value="Genomic_DNA"/>
</dbReference>
<dbReference type="CDD" id="cd00552">
    <property type="entry name" value="RaiA"/>
    <property type="match status" value="1"/>
</dbReference>
<proteinExistence type="predicted"/>
<sequence>MDIITTARRFELTPEVREHARKRLQKLLRYSDRIDEVHVVLTTEKFRQIAEVALHVKGTEILSREESDEMMISIDRVVERVERQLKRARGRRKDHRAGRRGAAATAIPGGAEAEIEEGEETGEELEAEEVFSPVVIREEAFHAEPLTVEQAIELLREREQELLLFPSARSGRIAVVRRRADGNYGLVEAH</sequence>
<dbReference type="GO" id="GO:0043024">
    <property type="term" value="F:ribosomal small subunit binding"/>
    <property type="evidence" value="ECO:0007669"/>
    <property type="project" value="TreeGrafter"/>
</dbReference>
<dbReference type="Pfam" id="PF02482">
    <property type="entry name" value="Ribosomal_S30AE"/>
    <property type="match status" value="1"/>
</dbReference>
<comment type="caution">
    <text evidence="4">The sequence shown here is derived from an EMBL/GenBank/DDBJ whole genome shotgun (WGS) entry which is preliminary data.</text>
</comment>
<dbReference type="AlphaFoldDB" id="A0A938BPS4"/>
<dbReference type="NCBIfam" id="TIGR00741">
    <property type="entry name" value="yfiA"/>
    <property type="match status" value="1"/>
</dbReference>
<accession>A0A938BPS4</accession>
<dbReference type="PANTHER" id="PTHR33231:SF1">
    <property type="entry name" value="30S RIBOSOMAL PROTEIN"/>
    <property type="match status" value="1"/>
</dbReference>
<feature type="compositionally biased region" description="Basic residues" evidence="2">
    <location>
        <begin position="88"/>
        <end position="99"/>
    </location>
</feature>
<dbReference type="InterPro" id="IPR050574">
    <property type="entry name" value="HPF/YfiA_ribosome-assoc"/>
</dbReference>
<name>A0A938BPS4_UNCEI</name>
<organism evidence="4 5">
    <name type="scientific">Eiseniibacteriota bacterium</name>
    <dbReference type="NCBI Taxonomy" id="2212470"/>
    <lineage>
        <taxon>Bacteria</taxon>
        <taxon>Candidatus Eiseniibacteriota</taxon>
    </lineage>
</organism>
<evidence type="ECO:0000256" key="2">
    <source>
        <dbReference type="SAM" id="MobiDB-lite"/>
    </source>
</evidence>
<reference evidence="4" key="1">
    <citation type="submission" date="2019-03" db="EMBL/GenBank/DDBJ databases">
        <title>Lake Tanganyika Metagenome-Assembled Genomes (MAGs).</title>
        <authorList>
            <person name="Tran P."/>
        </authorList>
    </citation>
    <scope>NUCLEOTIDE SEQUENCE</scope>
    <source>
        <strain evidence="4">M_DeepCast_400m_m2_100</strain>
    </source>
</reference>
<dbReference type="GO" id="GO:0045900">
    <property type="term" value="P:negative regulation of translational elongation"/>
    <property type="evidence" value="ECO:0007669"/>
    <property type="project" value="TreeGrafter"/>
</dbReference>
<dbReference type="InterPro" id="IPR032528">
    <property type="entry name" value="Ribosom_S30AE_C"/>
</dbReference>
<dbReference type="Gene3D" id="3.30.160.100">
    <property type="entry name" value="Ribosome hibernation promotion factor-like"/>
    <property type="match status" value="1"/>
</dbReference>
<dbReference type="PANTHER" id="PTHR33231">
    <property type="entry name" value="30S RIBOSOMAL PROTEIN"/>
    <property type="match status" value="1"/>
</dbReference>
<feature type="domain" description="Sigma 54 modulation/S30EA ribosomal protein C-terminal" evidence="3">
    <location>
        <begin position="133"/>
        <end position="186"/>
    </location>
</feature>
<gene>
    <name evidence="4" type="primary">raiA</name>
    <name evidence="4" type="ORF">FJY75_12350</name>
</gene>
<evidence type="ECO:0000313" key="4">
    <source>
        <dbReference type="EMBL" id="MBM3318633.1"/>
    </source>
</evidence>
<dbReference type="SUPFAM" id="SSF69754">
    <property type="entry name" value="Ribosome binding protein Y (YfiA homologue)"/>
    <property type="match status" value="1"/>
</dbReference>
<dbReference type="Pfam" id="PF16321">
    <property type="entry name" value="Ribosom_S30AE_C"/>
    <property type="match status" value="1"/>
</dbReference>